<dbReference type="EMBL" id="PFWS01000016">
    <property type="protein sequence ID" value="PJA47506.1"/>
    <property type="molecule type" value="Genomic_DNA"/>
</dbReference>
<evidence type="ECO:0000313" key="3">
    <source>
        <dbReference type="Proteomes" id="UP000229749"/>
    </source>
</evidence>
<reference evidence="3" key="1">
    <citation type="submission" date="2017-09" db="EMBL/GenBank/DDBJ databases">
        <title>Depth-based differentiation of microbial function through sediment-hosted aquifers and enrichment of novel symbionts in the deep terrestrial subsurface.</title>
        <authorList>
            <person name="Probst A.J."/>
            <person name="Ladd B."/>
            <person name="Jarett J.K."/>
            <person name="Geller-Mcgrath D.E."/>
            <person name="Sieber C.M.K."/>
            <person name="Emerson J.B."/>
            <person name="Anantharaman K."/>
            <person name="Thomas B.C."/>
            <person name="Malmstrom R."/>
            <person name="Stieglmeier M."/>
            <person name="Klingl A."/>
            <person name="Woyke T."/>
            <person name="Ryan C.M."/>
            <person name="Banfield J.F."/>
        </authorList>
    </citation>
    <scope>NUCLEOTIDE SEQUENCE [LARGE SCALE GENOMIC DNA]</scope>
</reference>
<feature type="transmembrane region" description="Helical" evidence="1">
    <location>
        <begin position="486"/>
        <end position="509"/>
    </location>
</feature>
<feature type="transmembrane region" description="Helical" evidence="1">
    <location>
        <begin position="349"/>
        <end position="379"/>
    </location>
</feature>
<keyword evidence="1" id="KW-0812">Transmembrane</keyword>
<feature type="transmembrane region" description="Helical" evidence="1">
    <location>
        <begin position="249"/>
        <end position="269"/>
    </location>
</feature>
<feature type="transmembrane region" description="Helical" evidence="1">
    <location>
        <begin position="457"/>
        <end position="474"/>
    </location>
</feature>
<keyword evidence="1" id="KW-1133">Transmembrane helix</keyword>
<feature type="transmembrane region" description="Helical" evidence="1">
    <location>
        <begin position="521"/>
        <end position="540"/>
    </location>
</feature>
<evidence type="ECO:0008006" key="4">
    <source>
        <dbReference type="Google" id="ProtNLM"/>
    </source>
</evidence>
<organism evidence="2 3">
    <name type="scientific">Candidatus Uhrbacteria bacterium CG_4_9_14_3_um_filter_36_7</name>
    <dbReference type="NCBI Taxonomy" id="1975033"/>
    <lineage>
        <taxon>Bacteria</taxon>
        <taxon>Candidatus Uhriibacteriota</taxon>
    </lineage>
</organism>
<feature type="transmembrane region" description="Helical" evidence="1">
    <location>
        <begin position="201"/>
        <end position="222"/>
    </location>
</feature>
<protein>
    <recommendedName>
        <fullName evidence="4">Glycosyltransferase RgtA/B/C/D-like domain-containing protein</fullName>
    </recommendedName>
</protein>
<feature type="transmembrane region" description="Helical" evidence="1">
    <location>
        <begin position="327"/>
        <end position="343"/>
    </location>
</feature>
<dbReference type="Proteomes" id="UP000229749">
    <property type="component" value="Unassembled WGS sequence"/>
</dbReference>
<feature type="transmembrane region" description="Helical" evidence="1">
    <location>
        <begin position="391"/>
        <end position="410"/>
    </location>
</feature>
<evidence type="ECO:0000313" key="2">
    <source>
        <dbReference type="EMBL" id="PJA47506.1"/>
    </source>
</evidence>
<proteinExistence type="predicted"/>
<evidence type="ECO:0000256" key="1">
    <source>
        <dbReference type="SAM" id="Phobius"/>
    </source>
</evidence>
<accession>A0A2M7XIG1</accession>
<sequence>MLASILTSLKFNTLSALFLGLFLLNLWVFHSPIAGLGLFIFFILLYGIRLGQICFKQINSLLQATIGIWILLSMIIIIGSIAYYIFALPSILMIMLVLFASVLMIWINHSYGSKINFPTNHEETQLNRISSYKLNRVLFWFFSSIFLLLFIFSLFLLHSGATFNAIRSPWETVPSSLFVLFVIITFSFLYISFYHQKKQSVLFFAILIIFLFLSVAIFVYPLGYGFDTFIHKATENYIAAHGSITPKPFYYIGQYVFVLFAHHAFFLPITLFDTLLVPLLAACFLPLAWFSASNALLGKISSGISSLWILFLLPLGSFIVTTPQGLANIWMILLMLFAIPKYMHLSMPLWPFLIGGVATIIIHPFSGLPILFFLLLLFFLQYIKNISLQKIGLFFTILLGSMILPISFFLNQFSSKQPLTIHFNLSSLNISWEKIILLFSPPNHFHPLFDFIYLFEHNRWFILLLASFLTIFWYKKTHWQKLKPFFFFFLMLIGNYLILKIAVDFTFLIDYERSNYTDRLIPLAFFSLSPFLILFSETFHRRLIAVPKSIKFFSLFLLTALITSAFYLTYPRMDIYEKSHGYNVSQSDKEVVLSIENDAAYFNKDYIVLANQNVSASAISELGFKKYYEDVFFYPIPTGGKLYSYFLAMNENPSQKIAKEALALVNAKRVYFVVNDYWWDSTRIKEQAKTTASSWWQMDEVSIFVYE</sequence>
<feature type="transmembrane region" description="Helical" evidence="1">
    <location>
        <begin position="16"/>
        <end position="48"/>
    </location>
</feature>
<name>A0A2M7XIG1_9BACT</name>
<keyword evidence="1" id="KW-0472">Membrane</keyword>
<feature type="transmembrane region" description="Helical" evidence="1">
    <location>
        <begin position="137"/>
        <end position="157"/>
    </location>
</feature>
<dbReference type="AlphaFoldDB" id="A0A2M7XIG1"/>
<feature type="transmembrane region" description="Helical" evidence="1">
    <location>
        <begin position="276"/>
        <end position="297"/>
    </location>
</feature>
<comment type="caution">
    <text evidence="2">The sequence shown here is derived from an EMBL/GenBank/DDBJ whole genome shotgun (WGS) entry which is preliminary data.</text>
</comment>
<feature type="transmembrane region" description="Helical" evidence="1">
    <location>
        <begin position="177"/>
        <end position="194"/>
    </location>
</feature>
<feature type="transmembrane region" description="Helical" evidence="1">
    <location>
        <begin position="60"/>
        <end position="85"/>
    </location>
</feature>
<feature type="transmembrane region" description="Helical" evidence="1">
    <location>
        <begin position="303"/>
        <end position="320"/>
    </location>
</feature>
<feature type="transmembrane region" description="Helical" evidence="1">
    <location>
        <begin position="91"/>
        <end position="107"/>
    </location>
</feature>
<feature type="transmembrane region" description="Helical" evidence="1">
    <location>
        <begin position="552"/>
        <end position="570"/>
    </location>
</feature>
<gene>
    <name evidence="2" type="ORF">CO172_01070</name>
</gene>